<dbReference type="Gene3D" id="3.30.70.2450">
    <property type="match status" value="1"/>
</dbReference>
<dbReference type="InterPro" id="IPR002938">
    <property type="entry name" value="FAD-bd"/>
</dbReference>
<dbReference type="AlphaFoldDB" id="A0A6M2BLL4"/>
<organism evidence="3 4">
    <name type="scientific">Solimonas terrae</name>
    <dbReference type="NCBI Taxonomy" id="1396819"/>
    <lineage>
        <taxon>Bacteria</taxon>
        <taxon>Pseudomonadati</taxon>
        <taxon>Pseudomonadota</taxon>
        <taxon>Gammaproteobacteria</taxon>
        <taxon>Nevskiales</taxon>
        <taxon>Nevskiaceae</taxon>
        <taxon>Solimonas</taxon>
    </lineage>
</organism>
<protein>
    <submittedName>
        <fullName evidence="3">Bifunctional 3-(3-hydroxy-phenyl)propionate/3-hydroxycinnamic acid hydroxylase</fullName>
    </submittedName>
</protein>
<evidence type="ECO:0000256" key="1">
    <source>
        <dbReference type="ARBA" id="ARBA00023002"/>
    </source>
</evidence>
<dbReference type="NCBIfam" id="NF004829">
    <property type="entry name" value="PRK06183.1-3"/>
    <property type="match status" value="1"/>
</dbReference>
<proteinExistence type="predicted"/>
<keyword evidence="4" id="KW-1185">Reference proteome</keyword>
<evidence type="ECO:0000313" key="4">
    <source>
        <dbReference type="Proteomes" id="UP000472676"/>
    </source>
</evidence>
<dbReference type="SUPFAM" id="SSF51905">
    <property type="entry name" value="FAD/NAD(P)-binding domain"/>
    <property type="match status" value="1"/>
</dbReference>
<dbReference type="InterPro" id="IPR036188">
    <property type="entry name" value="FAD/NAD-bd_sf"/>
</dbReference>
<accession>A0A6M2BLL4</accession>
<dbReference type="PANTHER" id="PTHR43476:SF3">
    <property type="entry name" value="FAD-BINDING MONOOXYGENASE"/>
    <property type="match status" value="1"/>
</dbReference>
<evidence type="ECO:0000313" key="3">
    <source>
        <dbReference type="EMBL" id="NGY03314.1"/>
    </source>
</evidence>
<dbReference type="Proteomes" id="UP000472676">
    <property type="component" value="Unassembled WGS sequence"/>
</dbReference>
<name>A0A6M2BLL4_9GAMM</name>
<comment type="caution">
    <text evidence="3">The sequence shown here is derived from an EMBL/GenBank/DDBJ whole genome shotgun (WGS) entry which is preliminary data.</text>
</comment>
<dbReference type="GO" id="GO:0071949">
    <property type="term" value="F:FAD binding"/>
    <property type="evidence" value="ECO:0007669"/>
    <property type="project" value="InterPro"/>
</dbReference>
<dbReference type="RefSeq" id="WP_166250734.1">
    <property type="nucleotide sequence ID" value="NZ_JAAMOW010000001.1"/>
</dbReference>
<dbReference type="PRINTS" id="PR00420">
    <property type="entry name" value="RNGMNOXGNASE"/>
</dbReference>
<dbReference type="GO" id="GO:0008688">
    <property type="term" value="F:3-(3-hydroxyphenyl)propionate hydroxylase activity"/>
    <property type="evidence" value="ECO:0007669"/>
    <property type="project" value="TreeGrafter"/>
</dbReference>
<evidence type="ECO:0000259" key="2">
    <source>
        <dbReference type="Pfam" id="PF01494"/>
    </source>
</evidence>
<dbReference type="InterPro" id="IPR050631">
    <property type="entry name" value="PheA/TfdB_FAD_monoxygenase"/>
</dbReference>
<feature type="domain" description="FAD-binding" evidence="2">
    <location>
        <begin position="6"/>
        <end position="338"/>
    </location>
</feature>
<sequence>MLPDSVDVLVVGYGPVGAALTALLGRYGVGVLVIDKAPGIYTAPRAIALDNDALRILQDVGVLEGFDRCEIPQVTMRSPYFGHFGTMDTSASINGHPMLVTFYQPQLEAALRRKAEGSASVTVACSTTLLGFSDEGVQVRATLQDARGTRAEVTCKFLIGVDGANSAVRKAIGQEFRGKSYKQDWLIVDAVGVPDNIDHVEFICDPRRPVPHMVAPGNRTRWEFMLAPGESREQMETAESIRRLLAPWPGTDKATIERKAVYQFQARSCEKYRKGRVFLAGDAAHVTPPFAGQGLISGLRDAQNLAWKLAAVISNRAAVGILDSYDSERRPHALAMIRLAKGLGSMIMPGNAFKAVIIHGFIKVLRLIPPVRRFLESAGPKPKSEYPNGLFVPGKGRLKRGGLLPQARLRDSNGSLLSDQFLGPHLTLMSFGSECRLDSEVDALWSQAHGTIVSIPAQAEFSHLDGWCAVIRPDRIVLHDGPAADASELARQSLNLMRHS</sequence>
<gene>
    <name evidence="3" type="ORF">G7Y85_00905</name>
</gene>
<dbReference type="EMBL" id="JAAMOW010000001">
    <property type="protein sequence ID" value="NGY03314.1"/>
    <property type="molecule type" value="Genomic_DNA"/>
</dbReference>
<dbReference type="Gene3D" id="3.50.50.60">
    <property type="entry name" value="FAD/NAD(P)-binding domain"/>
    <property type="match status" value="1"/>
</dbReference>
<dbReference type="GO" id="GO:0019622">
    <property type="term" value="P:3-(3-hydroxy)phenylpropionate catabolic process"/>
    <property type="evidence" value="ECO:0007669"/>
    <property type="project" value="TreeGrafter"/>
</dbReference>
<dbReference type="PANTHER" id="PTHR43476">
    <property type="entry name" value="3-(3-HYDROXY-PHENYL)PROPIONATE/3-HYDROXYCINNAMIC ACID HYDROXYLASE"/>
    <property type="match status" value="1"/>
</dbReference>
<dbReference type="Pfam" id="PF01494">
    <property type="entry name" value="FAD_binding_3"/>
    <property type="match status" value="1"/>
</dbReference>
<keyword evidence="1" id="KW-0560">Oxidoreductase</keyword>
<reference evidence="3 4" key="1">
    <citation type="journal article" date="2014" name="Int. J. Syst. Evol. Microbiol.">
        <title>Solimonas terrae sp. nov., isolated from soil.</title>
        <authorList>
            <person name="Kim S.J."/>
            <person name="Moon J.Y."/>
            <person name="Weon H.Y."/>
            <person name="Ahn J.H."/>
            <person name="Chen W.M."/>
            <person name="Kwon S.W."/>
        </authorList>
    </citation>
    <scope>NUCLEOTIDE SEQUENCE [LARGE SCALE GENOMIC DNA]</scope>
    <source>
        <strain evidence="3 4">KIS83-12</strain>
    </source>
</reference>